<keyword evidence="2" id="KW-0472">Membrane</keyword>
<keyword evidence="4" id="KW-1185">Reference proteome</keyword>
<dbReference type="RefSeq" id="XP_018031011.1">
    <property type="nucleotide sequence ID" value="XM_018185842.1"/>
</dbReference>
<feature type="compositionally biased region" description="Basic and acidic residues" evidence="1">
    <location>
        <begin position="311"/>
        <end position="326"/>
    </location>
</feature>
<accession>A0A177BZQ9</accession>
<feature type="compositionally biased region" description="Polar residues" evidence="1">
    <location>
        <begin position="264"/>
        <end position="275"/>
    </location>
</feature>
<evidence type="ECO:0000256" key="1">
    <source>
        <dbReference type="SAM" id="MobiDB-lite"/>
    </source>
</evidence>
<feature type="compositionally biased region" description="Low complexity" evidence="1">
    <location>
        <begin position="276"/>
        <end position="289"/>
    </location>
</feature>
<dbReference type="GeneID" id="28769328"/>
<keyword evidence="2" id="KW-1133">Transmembrane helix</keyword>
<feature type="transmembrane region" description="Helical" evidence="2">
    <location>
        <begin position="6"/>
        <end position="29"/>
    </location>
</feature>
<feature type="transmembrane region" description="Helical" evidence="2">
    <location>
        <begin position="50"/>
        <end position="72"/>
    </location>
</feature>
<gene>
    <name evidence="3" type="ORF">CC84DRAFT_320513</name>
</gene>
<keyword evidence="2" id="KW-0812">Transmembrane</keyword>
<dbReference type="OrthoDB" id="3205825at2759"/>
<name>A0A177BZQ9_9PLEO</name>
<feature type="compositionally biased region" description="Basic and acidic residues" evidence="1">
    <location>
        <begin position="253"/>
        <end position="263"/>
    </location>
</feature>
<dbReference type="InParanoid" id="A0A177BZQ9"/>
<feature type="transmembrane region" description="Helical" evidence="2">
    <location>
        <begin position="160"/>
        <end position="178"/>
    </location>
</feature>
<feature type="transmembrane region" description="Helical" evidence="2">
    <location>
        <begin position="78"/>
        <end position="98"/>
    </location>
</feature>
<feature type="region of interest" description="Disordered" evidence="1">
    <location>
        <begin position="252"/>
        <end position="390"/>
    </location>
</feature>
<feature type="compositionally biased region" description="Basic and acidic residues" evidence="1">
    <location>
        <begin position="367"/>
        <end position="378"/>
    </location>
</feature>
<organism evidence="3 4">
    <name type="scientific">Paraphaeosphaeria sporulosa</name>
    <dbReference type="NCBI Taxonomy" id="1460663"/>
    <lineage>
        <taxon>Eukaryota</taxon>
        <taxon>Fungi</taxon>
        <taxon>Dikarya</taxon>
        <taxon>Ascomycota</taxon>
        <taxon>Pezizomycotina</taxon>
        <taxon>Dothideomycetes</taxon>
        <taxon>Pleosporomycetidae</taxon>
        <taxon>Pleosporales</taxon>
        <taxon>Massarineae</taxon>
        <taxon>Didymosphaeriaceae</taxon>
        <taxon>Paraphaeosphaeria</taxon>
    </lineage>
</organism>
<reference evidence="3 4" key="1">
    <citation type="submission" date="2016-05" db="EMBL/GenBank/DDBJ databases">
        <title>Comparative analysis of secretome profiles of manganese(II)-oxidizing ascomycete fungi.</title>
        <authorList>
            <consortium name="DOE Joint Genome Institute"/>
            <person name="Zeiner C.A."/>
            <person name="Purvine S.O."/>
            <person name="Zink E.M."/>
            <person name="Wu S."/>
            <person name="Pasa-Tolic L."/>
            <person name="Chaput D.L."/>
            <person name="Haridas S."/>
            <person name="Grigoriev I.V."/>
            <person name="Santelli C.M."/>
            <person name="Hansel C.M."/>
        </authorList>
    </citation>
    <scope>NUCLEOTIDE SEQUENCE [LARGE SCALE GENOMIC DNA]</scope>
    <source>
        <strain evidence="3 4">AP3s5-JAC2a</strain>
    </source>
</reference>
<dbReference type="PANTHER" id="PTHR35179">
    <property type="entry name" value="PROTEIN CBG02620"/>
    <property type="match status" value="1"/>
</dbReference>
<feature type="transmembrane region" description="Helical" evidence="2">
    <location>
        <begin position="118"/>
        <end position="140"/>
    </location>
</feature>
<evidence type="ECO:0000256" key="2">
    <source>
        <dbReference type="SAM" id="Phobius"/>
    </source>
</evidence>
<feature type="transmembrane region" description="Helical" evidence="2">
    <location>
        <begin position="198"/>
        <end position="217"/>
    </location>
</feature>
<protein>
    <submittedName>
        <fullName evidence="3">Uncharacterized protein</fullName>
    </submittedName>
</protein>
<dbReference type="AlphaFoldDB" id="A0A177BZQ9"/>
<dbReference type="Proteomes" id="UP000077069">
    <property type="component" value="Unassembled WGS sequence"/>
</dbReference>
<dbReference type="PANTHER" id="PTHR35179:SF1">
    <property type="entry name" value="INTEGRAL MEMBRANE PROTEIN"/>
    <property type="match status" value="1"/>
</dbReference>
<dbReference type="EMBL" id="KV441559">
    <property type="protein sequence ID" value="OAG00646.1"/>
    <property type="molecule type" value="Genomic_DNA"/>
</dbReference>
<evidence type="ECO:0000313" key="3">
    <source>
        <dbReference type="EMBL" id="OAG00646.1"/>
    </source>
</evidence>
<evidence type="ECO:0000313" key="4">
    <source>
        <dbReference type="Proteomes" id="UP000077069"/>
    </source>
</evidence>
<proteinExistence type="predicted"/>
<feature type="compositionally biased region" description="Low complexity" evidence="1">
    <location>
        <begin position="329"/>
        <end position="343"/>
    </location>
</feature>
<sequence length="390" mass="43529">MASRNIGVSLMDVPTICFGFTLGFATLTISKAAKQTLSVMRRKNNKFSPYIFMIWIEIVVCLAMAIMSWLWIRGDLPSTLWYFFIQVTLWSIQLQLLLQIIANRISLILPSRSDGRRLRLALFLGILLINISVYCIWIPARLNVSPTWVKLNEVWDRVEKVIYLIVDAGLNAYFLYLVKVRLVDAGLKKYEELWRFNVGISSISISMDLLIIGMMSLPNDLVYVQFHPLSYIVKLNIELCMSDLISKVVRKRDRTDKPHEHDSSSNPSQGTELPSTTTKTGTFGGTTFTRSKLGHTGSKDKDAKSQTVSNVREDSSGPNGEGKEDAESSGDSIHSSSSSDSGINFRVSGDANASGIVREVTVQIEVDSVREGDDEQRSTKSTTILRGGGW</sequence>